<dbReference type="Pfam" id="PF12662">
    <property type="entry name" value="cEGF"/>
    <property type="match status" value="1"/>
</dbReference>
<gene>
    <name evidence="17" type="ORF">KP79_PYT10260</name>
</gene>
<dbReference type="InterPro" id="IPR026823">
    <property type="entry name" value="cEGF"/>
</dbReference>
<evidence type="ECO:0000256" key="10">
    <source>
        <dbReference type="ARBA" id="ARBA00023157"/>
    </source>
</evidence>
<dbReference type="FunFam" id="2.120.10.30:FF:000241">
    <property type="entry name" value="Low-density lipoprotein receptor-related protein 6"/>
    <property type="match status" value="1"/>
</dbReference>
<dbReference type="SUPFAM" id="SSF54511">
    <property type="entry name" value="GFP-like"/>
    <property type="match status" value="1"/>
</dbReference>
<dbReference type="SUPFAM" id="SSF57184">
    <property type="entry name" value="Growth factor receptor domain"/>
    <property type="match status" value="2"/>
</dbReference>
<evidence type="ECO:0000259" key="16">
    <source>
        <dbReference type="PROSITE" id="PS51220"/>
    </source>
</evidence>
<dbReference type="Proteomes" id="UP000242188">
    <property type="component" value="Unassembled WGS sequence"/>
</dbReference>
<evidence type="ECO:0000256" key="12">
    <source>
        <dbReference type="PROSITE-ProRule" id="PRU00076"/>
    </source>
</evidence>
<keyword evidence="7" id="KW-0106">Calcium</keyword>
<dbReference type="GO" id="GO:0005509">
    <property type="term" value="F:calcium ion binding"/>
    <property type="evidence" value="ECO:0007669"/>
    <property type="project" value="InterPro"/>
</dbReference>
<feature type="domain" description="EGF-like" evidence="14">
    <location>
        <begin position="786"/>
        <end position="825"/>
    </location>
</feature>
<keyword evidence="8" id="KW-0084">Basement membrane</keyword>
<dbReference type="PROSITE" id="PS01187">
    <property type="entry name" value="EGF_CA"/>
    <property type="match status" value="1"/>
</dbReference>
<evidence type="ECO:0000256" key="6">
    <source>
        <dbReference type="ARBA" id="ARBA00022737"/>
    </source>
</evidence>
<accession>A0A210QIZ4</accession>
<evidence type="ECO:0000256" key="3">
    <source>
        <dbReference type="ARBA" id="ARBA00022530"/>
    </source>
</evidence>
<dbReference type="PANTHER" id="PTHR46513">
    <property type="entry name" value="VITELLOGENIN RECEPTOR-LIKE PROTEIN-RELATED-RELATED"/>
    <property type="match status" value="1"/>
</dbReference>
<comment type="caution">
    <text evidence="12">Lacks conserved residue(s) required for the propagation of feature annotation.</text>
</comment>
<reference evidence="17 18" key="1">
    <citation type="journal article" date="2017" name="Nat. Ecol. Evol.">
        <title>Scallop genome provides insights into evolution of bilaterian karyotype and development.</title>
        <authorList>
            <person name="Wang S."/>
            <person name="Zhang J."/>
            <person name="Jiao W."/>
            <person name="Li J."/>
            <person name="Xun X."/>
            <person name="Sun Y."/>
            <person name="Guo X."/>
            <person name="Huan P."/>
            <person name="Dong B."/>
            <person name="Zhang L."/>
            <person name="Hu X."/>
            <person name="Sun X."/>
            <person name="Wang J."/>
            <person name="Zhao C."/>
            <person name="Wang Y."/>
            <person name="Wang D."/>
            <person name="Huang X."/>
            <person name="Wang R."/>
            <person name="Lv J."/>
            <person name="Li Y."/>
            <person name="Zhang Z."/>
            <person name="Liu B."/>
            <person name="Lu W."/>
            <person name="Hui Y."/>
            <person name="Liang J."/>
            <person name="Zhou Z."/>
            <person name="Hou R."/>
            <person name="Li X."/>
            <person name="Liu Y."/>
            <person name="Li H."/>
            <person name="Ning X."/>
            <person name="Lin Y."/>
            <person name="Zhao L."/>
            <person name="Xing Q."/>
            <person name="Dou J."/>
            <person name="Li Y."/>
            <person name="Mao J."/>
            <person name="Guo H."/>
            <person name="Dou H."/>
            <person name="Li T."/>
            <person name="Mu C."/>
            <person name="Jiang W."/>
            <person name="Fu Q."/>
            <person name="Fu X."/>
            <person name="Miao Y."/>
            <person name="Liu J."/>
            <person name="Yu Q."/>
            <person name="Li R."/>
            <person name="Liao H."/>
            <person name="Li X."/>
            <person name="Kong Y."/>
            <person name="Jiang Z."/>
            <person name="Chourrout D."/>
            <person name="Li R."/>
            <person name="Bao Z."/>
        </authorList>
    </citation>
    <scope>NUCLEOTIDE SEQUENCE [LARGE SCALE GENOMIC DNA]</scope>
    <source>
        <strain evidence="17 18">PY_sf001</strain>
    </source>
</reference>
<evidence type="ECO:0000256" key="11">
    <source>
        <dbReference type="ARBA" id="ARBA00023180"/>
    </source>
</evidence>
<dbReference type="InterPro" id="IPR000033">
    <property type="entry name" value="LDLR_classB_rpt"/>
</dbReference>
<keyword evidence="9" id="KW-0130">Cell adhesion</keyword>
<feature type="repeat" description="LDL-receptor class B" evidence="13">
    <location>
        <begin position="1005"/>
        <end position="1046"/>
    </location>
</feature>
<dbReference type="Gene3D" id="2.120.10.30">
    <property type="entry name" value="TolB, C-terminal domain"/>
    <property type="match status" value="1"/>
</dbReference>
<keyword evidence="4 12" id="KW-0245">EGF-like domain</keyword>
<dbReference type="CDD" id="cd00053">
    <property type="entry name" value="EGF"/>
    <property type="match status" value="1"/>
</dbReference>
<keyword evidence="5" id="KW-0732">Signal</keyword>
<dbReference type="OrthoDB" id="6375837at2759"/>
<dbReference type="PROSITE" id="PS51120">
    <property type="entry name" value="LDLRB"/>
    <property type="match status" value="3"/>
</dbReference>
<evidence type="ECO:0000256" key="1">
    <source>
        <dbReference type="ARBA" id="ARBA00004302"/>
    </source>
</evidence>
<feature type="domain" description="EGF-like" evidence="14">
    <location>
        <begin position="536"/>
        <end position="574"/>
    </location>
</feature>
<feature type="disulfide bond" evidence="12">
    <location>
        <begin position="881"/>
        <end position="898"/>
    </location>
</feature>
<comment type="subcellular location">
    <subcellularLocation>
        <location evidence="1">Secreted</location>
        <location evidence="1">Extracellular space</location>
        <location evidence="1">Extracellular matrix</location>
        <location evidence="1">Basement membrane</location>
    </subcellularLocation>
</comment>
<dbReference type="FunFam" id="2.10.25.10:FF:000038">
    <property type="entry name" value="Fibrillin 2"/>
    <property type="match status" value="1"/>
</dbReference>
<dbReference type="InterPro" id="IPR011042">
    <property type="entry name" value="6-blade_b-propeller_TolB-like"/>
</dbReference>
<dbReference type="InterPro" id="IPR024731">
    <property type="entry name" value="NELL2-like_EGF"/>
</dbReference>
<dbReference type="Pfam" id="PF00058">
    <property type="entry name" value="Ldl_recept_b"/>
    <property type="match status" value="3"/>
</dbReference>
<dbReference type="STRING" id="6573.A0A210QIZ4"/>
<keyword evidence="18" id="KW-1185">Reference proteome</keyword>
<dbReference type="InterPro" id="IPR000742">
    <property type="entry name" value="EGF"/>
</dbReference>
<evidence type="ECO:0000256" key="7">
    <source>
        <dbReference type="ARBA" id="ARBA00022837"/>
    </source>
</evidence>
<protein>
    <submittedName>
        <fullName evidence="17">Nidogen-1</fullName>
    </submittedName>
</protein>
<evidence type="ECO:0000259" key="15">
    <source>
        <dbReference type="PROSITE" id="PS50993"/>
    </source>
</evidence>
<keyword evidence="11" id="KW-0325">Glycoprotein</keyword>
<dbReference type="SMART" id="SM00135">
    <property type="entry name" value="LY"/>
    <property type="match status" value="5"/>
</dbReference>
<keyword evidence="2" id="KW-0964">Secreted</keyword>
<dbReference type="Pfam" id="PF12947">
    <property type="entry name" value="EGF_3"/>
    <property type="match status" value="5"/>
</dbReference>
<dbReference type="PROSITE" id="PS01186">
    <property type="entry name" value="EGF_2"/>
    <property type="match status" value="6"/>
</dbReference>
<feature type="domain" description="Nidogen G2 beta-barrel" evidence="15">
    <location>
        <begin position="320"/>
        <end position="541"/>
    </location>
</feature>
<dbReference type="SUPFAM" id="SSF63825">
    <property type="entry name" value="YWTD domain"/>
    <property type="match status" value="1"/>
</dbReference>
<feature type="domain" description="EGF-like" evidence="14">
    <location>
        <begin position="827"/>
        <end position="869"/>
    </location>
</feature>
<dbReference type="EMBL" id="NEDP02003414">
    <property type="protein sequence ID" value="OWF48710.1"/>
    <property type="molecule type" value="Genomic_DNA"/>
</dbReference>
<dbReference type="GO" id="GO:0042813">
    <property type="term" value="F:Wnt receptor activity"/>
    <property type="evidence" value="ECO:0007669"/>
    <property type="project" value="TreeGrafter"/>
</dbReference>
<keyword evidence="3" id="KW-0272">Extracellular matrix</keyword>
<dbReference type="GO" id="GO:0005886">
    <property type="term" value="C:plasma membrane"/>
    <property type="evidence" value="ECO:0007669"/>
    <property type="project" value="TreeGrafter"/>
</dbReference>
<dbReference type="InterPro" id="IPR009030">
    <property type="entry name" value="Growth_fac_rcpt_cys_sf"/>
</dbReference>
<feature type="domain" description="EGF-like" evidence="14">
    <location>
        <begin position="914"/>
        <end position="954"/>
    </location>
</feature>
<evidence type="ECO:0000256" key="5">
    <source>
        <dbReference type="ARBA" id="ARBA00022729"/>
    </source>
</evidence>
<feature type="disulfide bond" evidence="12">
    <location>
        <begin position="628"/>
        <end position="645"/>
    </location>
</feature>
<feature type="domain" description="NIDO" evidence="16">
    <location>
        <begin position="101"/>
        <end position="251"/>
    </location>
</feature>
<feature type="domain" description="EGF-like" evidence="14">
    <location>
        <begin position="871"/>
        <end position="912"/>
    </location>
</feature>
<dbReference type="PROSITE" id="PS50026">
    <property type="entry name" value="EGF_3"/>
    <property type="match status" value="9"/>
</dbReference>
<dbReference type="GO" id="GO:0005604">
    <property type="term" value="C:basement membrane"/>
    <property type="evidence" value="ECO:0007669"/>
    <property type="project" value="UniProtKB-SubCell"/>
</dbReference>
<feature type="repeat" description="LDL-receptor class B" evidence="13">
    <location>
        <begin position="1090"/>
        <end position="1134"/>
    </location>
</feature>
<dbReference type="InterPro" id="IPR000152">
    <property type="entry name" value="EGF-type_Asp/Asn_hydroxyl_site"/>
</dbReference>
<dbReference type="Pfam" id="PF06119">
    <property type="entry name" value="NIDO"/>
    <property type="match status" value="1"/>
</dbReference>
<dbReference type="SMART" id="SM00539">
    <property type="entry name" value="NIDO"/>
    <property type="match status" value="1"/>
</dbReference>
<evidence type="ECO:0000313" key="17">
    <source>
        <dbReference type="EMBL" id="OWF48710.1"/>
    </source>
</evidence>
<dbReference type="AlphaFoldDB" id="A0A210QIZ4"/>
<organism evidence="17 18">
    <name type="scientific">Mizuhopecten yessoensis</name>
    <name type="common">Japanese scallop</name>
    <name type="synonym">Patinopecten yessoensis</name>
    <dbReference type="NCBI Taxonomy" id="6573"/>
    <lineage>
        <taxon>Eukaryota</taxon>
        <taxon>Metazoa</taxon>
        <taxon>Spiralia</taxon>
        <taxon>Lophotrochozoa</taxon>
        <taxon>Mollusca</taxon>
        <taxon>Bivalvia</taxon>
        <taxon>Autobranchia</taxon>
        <taxon>Pteriomorphia</taxon>
        <taxon>Pectinida</taxon>
        <taxon>Pectinoidea</taxon>
        <taxon>Pectinidae</taxon>
        <taxon>Mizuhopecten</taxon>
    </lineage>
</organism>
<name>A0A210QIZ4_MIZYE</name>
<feature type="domain" description="EGF-like" evidence="14">
    <location>
        <begin position="577"/>
        <end position="617"/>
    </location>
</feature>
<dbReference type="PROSITE" id="PS50993">
    <property type="entry name" value="NIDOGEN_G2"/>
    <property type="match status" value="1"/>
</dbReference>
<dbReference type="InterPro" id="IPR009017">
    <property type="entry name" value="GFP"/>
</dbReference>
<dbReference type="GO" id="GO:0017147">
    <property type="term" value="F:Wnt-protein binding"/>
    <property type="evidence" value="ECO:0007669"/>
    <property type="project" value="TreeGrafter"/>
</dbReference>
<dbReference type="Gene3D" id="2.40.155.10">
    <property type="entry name" value="Green fluorescent protein"/>
    <property type="match status" value="1"/>
</dbReference>
<feature type="disulfide bond" evidence="12">
    <location>
        <begin position="796"/>
        <end position="813"/>
    </location>
</feature>
<evidence type="ECO:0000313" key="18">
    <source>
        <dbReference type="Proteomes" id="UP000242188"/>
    </source>
</evidence>
<dbReference type="PROSITE" id="PS51220">
    <property type="entry name" value="NIDO"/>
    <property type="match status" value="1"/>
</dbReference>
<evidence type="ECO:0000256" key="8">
    <source>
        <dbReference type="ARBA" id="ARBA00022869"/>
    </source>
</evidence>
<dbReference type="PROSITE" id="PS00010">
    <property type="entry name" value="ASX_HYDROXYL"/>
    <property type="match status" value="1"/>
</dbReference>
<dbReference type="SMART" id="SM00181">
    <property type="entry name" value="EGF"/>
    <property type="match status" value="11"/>
</dbReference>
<dbReference type="GO" id="GO:0060070">
    <property type="term" value="P:canonical Wnt signaling pathway"/>
    <property type="evidence" value="ECO:0007669"/>
    <property type="project" value="TreeGrafter"/>
</dbReference>
<dbReference type="Pfam" id="PF00008">
    <property type="entry name" value="EGF"/>
    <property type="match status" value="1"/>
</dbReference>
<dbReference type="InterPro" id="IPR003886">
    <property type="entry name" value="NIDO_dom"/>
</dbReference>
<dbReference type="PANTHER" id="PTHR46513:SF13">
    <property type="entry name" value="EGF-LIKE DOMAIN-CONTAINING PROTEIN"/>
    <property type="match status" value="1"/>
</dbReference>
<dbReference type="CDD" id="cd00054">
    <property type="entry name" value="EGF_CA"/>
    <property type="match status" value="1"/>
</dbReference>
<dbReference type="SMART" id="SM00682">
    <property type="entry name" value="G2F"/>
    <property type="match status" value="1"/>
</dbReference>
<feature type="repeat" description="LDL-receptor class B" evidence="13">
    <location>
        <begin position="1047"/>
        <end position="1089"/>
    </location>
</feature>
<dbReference type="Gene3D" id="2.10.25.10">
    <property type="entry name" value="Laminin"/>
    <property type="match status" value="11"/>
</dbReference>
<dbReference type="InterPro" id="IPR018097">
    <property type="entry name" value="EGF_Ca-bd_CS"/>
</dbReference>
<evidence type="ECO:0000256" key="2">
    <source>
        <dbReference type="ARBA" id="ARBA00022525"/>
    </source>
</evidence>
<keyword evidence="10 12" id="KW-1015">Disulfide bond</keyword>
<feature type="domain" description="EGF-like" evidence="14">
    <location>
        <begin position="661"/>
        <end position="702"/>
    </location>
</feature>
<dbReference type="GO" id="GO:0007160">
    <property type="term" value="P:cell-matrix adhesion"/>
    <property type="evidence" value="ECO:0007669"/>
    <property type="project" value="InterPro"/>
</dbReference>
<sequence length="1263" mass="138938">MEFMNIFLSVLLVFLSNYGYVTKAVSMKLLFPFGEQRGDTFLDPGDDISSDEVPLTVPIVFYDKTYYSVYVNNNGHLSFESELPVYQANFVLPSRFKLIAAFLADIDTTHAGSVYYRESTETALLEKAAQDIQAQFEGFETYIPRALFVATWDNVGFFRTNDTALNTFQIVIASDGESSFAFFNYLDDGLNWIRSSGKLSQNDPPAQAAFDSGEGRIHTKLPFSGTEEVARLAKKSNVGIAGVWMFKIGNTLGGDISGPGDDDGDVTIFDPDTSSDTCQVEGTHPQCHSSARCLNFPYGICCACIPPSYGNGRNCLKFEAPQRLNGKVFGTLNGISIDNLDMHAYVVTSDGRAYTAISQVSPELGALMLTLNTIGGIIGWMFALPNGPLARNGFMLTGGEFNRTAVVTYQSGEVVNLHQKFFGQDTLDQTGLETHISGVVPEVLNGGKVTVGDYKEEFVHAGKGLITSFSTRTYLVDGVAYQYKWNQTIMFNECSFDPEPRLDTMRLSSKRNRVVYDNLNEILRYAMTSQIAALTGSDPCRNAAEVCGENSECTPDGASFTCSCLTGFQDDGGSCRDIDECSVYADLCDVNARCYNVPGSFQCQCESGYRGDGRSCTREVQRCGDDVCHENGRCVYNSDLGKPMCECRQGFRGDGVNYCSAEFNCNEVDVCHQDAECVYDDQEEKYTCECKVGYSGDGTVCERYDVDSDCSLCSTDAQCLFDPRRMVHYCQCNSGYSGDGQTCTPITVPDQCTDCHPNARCVFDEFARQYTCQCSQGYTGDGFLCTQSDCRTIQNCHMYADCFNDTIFGGFRCLCRNGYTGDGTVCQPDDCSVTGNCNNNAQCVPDPRVDSRYMCRCNPGYEGDGMTCRQRVTPCNQVSNCGQNAECVYNPDEMSYRCRCSSGYEGNGFTCRPRGYNCRSDPRICDPNAACVLNVDTFICVCNENFRGDGRRCIAMDDDNNFLLFSRGYSIHRIPYMPKEDDQGKRILYVPGQLAIGIDSDCEDRTMYWTDVSNGQIHRANLDGTDSTPVITDLSSPEGVAVDWLSRNLYWTDSGLDVISASRLDGTYKKAVIQGNLVNPRSIVLDPSKGMMYWADWDRAGAKIEMAYMDGEDRKVLVDSDLGLPNGLTIDFHTQQVCWGDAGVRKIECIRSDGIGRKTIVDNAAYPFDLAMVSNNIYWSDWTVPGVLRVSHTGGQVADPLDLPVGGNGKLYGIAAVRASCPRAINACARDNGGCQYLCLPTPNGGRTCGCPDDVDPADCNLM</sequence>
<dbReference type="Pfam" id="PF07474">
    <property type="entry name" value="G2F"/>
    <property type="match status" value="1"/>
</dbReference>
<evidence type="ECO:0000256" key="13">
    <source>
        <dbReference type="PROSITE-ProRule" id="PRU00461"/>
    </source>
</evidence>
<evidence type="ECO:0000259" key="14">
    <source>
        <dbReference type="PROSITE" id="PS50026"/>
    </source>
</evidence>
<comment type="caution">
    <text evidence="17">The sequence shown here is derived from an EMBL/GenBank/DDBJ whole genome shotgun (WGS) entry which is preliminary data.</text>
</comment>
<feature type="disulfide bond" evidence="12">
    <location>
        <begin position="671"/>
        <end position="688"/>
    </location>
</feature>
<dbReference type="InterPro" id="IPR006605">
    <property type="entry name" value="G2_nidogen/fibulin_G2F"/>
</dbReference>
<feature type="disulfide bond" evidence="12">
    <location>
        <begin position="755"/>
        <end position="772"/>
    </location>
</feature>
<dbReference type="SMART" id="SM00179">
    <property type="entry name" value="EGF_CA"/>
    <property type="match status" value="7"/>
</dbReference>
<evidence type="ECO:0000256" key="9">
    <source>
        <dbReference type="ARBA" id="ARBA00022889"/>
    </source>
</evidence>
<dbReference type="InterPro" id="IPR050778">
    <property type="entry name" value="Cueball_EGF_LRP_Nidogen"/>
</dbReference>
<keyword evidence="6" id="KW-0677">Repeat</keyword>
<dbReference type="InterPro" id="IPR001881">
    <property type="entry name" value="EGF-like_Ca-bd_dom"/>
</dbReference>
<feature type="domain" description="EGF-like" evidence="14">
    <location>
        <begin position="748"/>
        <end position="784"/>
    </location>
</feature>
<proteinExistence type="predicted"/>
<dbReference type="CDD" id="cd00255">
    <property type="entry name" value="nidG2"/>
    <property type="match status" value="1"/>
</dbReference>
<feature type="domain" description="EGF-like" evidence="14">
    <location>
        <begin position="619"/>
        <end position="660"/>
    </location>
</feature>
<evidence type="ECO:0000256" key="4">
    <source>
        <dbReference type="ARBA" id="ARBA00022536"/>
    </source>
</evidence>